<evidence type="ECO:0000256" key="3">
    <source>
        <dbReference type="ARBA" id="ARBA00022583"/>
    </source>
</evidence>
<evidence type="ECO:0000256" key="4">
    <source>
        <dbReference type="ARBA" id="ARBA00022927"/>
    </source>
</evidence>
<dbReference type="GO" id="GO:0030125">
    <property type="term" value="C:clathrin vesicle coat"/>
    <property type="evidence" value="ECO:0007669"/>
    <property type="project" value="TreeGrafter"/>
</dbReference>
<dbReference type="WBParaSite" id="L893_g28200.t1">
    <property type="protein sequence ID" value="L893_g28200.t1"/>
    <property type="gene ID" value="L893_g28200"/>
</dbReference>
<dbReference type="InterPro" id="IPR011993">
    <property type="entry name" value="PH-like_dom_sf"/>
</dbReference>
<name>A0A1I7ZNI7_9BILA</name>
<dbReference type="CDD" id="cd13228">
    <property type="entry name" value="PHear_NECAP"/>
    <property type="match status" value="1"/>
</dbReference>
<keyword evidence="2" id="KW-0813">Transport</keyword>
<evidence type="ECO:0000313" key="8">
    <source>
        <dbReference type="WBParaSite" id="L893_g28200.t1"/>
    </source>
</evidence>
<evidence type="ECO:0000259" key="6">
    <source>
        <dbReference type="Pfam" id="PF07933"/>
    </source>
</evidence>
<comment type="similarity">
    <text evidence="1">Belongs to the NECAP family.</text>
</comment>
<dbReference type="Gene3D" id="2.30.29.30">
    <property type="entry name" value="Pleckstrin-homology domain (PH domain)/Phosphotyrosine-binding domain (PTB)"/>
    <property type="match status" value="1"/>
</dbReference>
<dbReference type="SUPFAM" id="SSF50729">
    <property type="entry name" value="PH domain-like"/>
    <property type="match status" value="1"/>
</dbReference>
<feature type="region of interest" description="Disordered" evidence="5">
    <location>
        <begin position="158"/>
        <end position="206"/>
    </location>
</feature>
<proteinExistence type="inferred from homology"/>
<dbReference type="GO" id="GO:0006897">
    <property type="term" value="P:endocytosis"/>
    <property type="evidence" value="ECO:0007669"/>
    <property type="project" value="UniProtKB-KW"/>
</dbReference>
<sequence>MDDYERILLVKQEVFVYRIPPLNNTKGYRASDWGLDAPNWTGRMRLVSIGDKLELRLEDKNSGSLYAKAPIDKYPSACLEPVTDSSRYFVVQLRNDNGQAAFVGIGFADRSDSFDMNVSLQDFFKQAEKEAELQQKEEQGAGRSLDLSFKQGQTITINLGKKTTSRIREEQPEAGGAVPFLPPPPSSGTTVPILPPPPGSTARPRR</sequence>
<feature type="domain" description="NECAP PHear" evidence="6">
    <location>
        <begin position="4"/>
        <end position="160"/>
    </location>
</feature>
<keyword evidence="4" id="KW-0653">Protein transport</keyword>
<reference evidence="8" key="1">
    <citation type="submission" date="2016-11" db="UniProtKB">
        <authorList>
            <consortium name="WormBaseParasite"/>
        </authorList>
    </citation>
    <scope>IDENTIFICATION</scope>
</reference>
<dbReference type="PANTHER" id="PTHR12847">
    <property type="entry name" value="ATP-BINDING CASSETTE ABC TRANSPORTER-RELATED"/>
    <property type="match status" value="1"/>
</dbReference>
<evidence type="ECO:0000256" key="2">
    <source>
        <dbReference type="ARBA" id="ARBA00022448"/>
    </source>
</evidence>
<evidence type="ECO:0000256" key="1">
    <source>
        <dbReference type="ARBA" id="ARBA00007736"/>
    </source>
</evidence>
<organism evidence="7 8">
    <name type="scientific">Steinernema glaseri</name>
    <dbReference type="NCBI Taxonomy" id="37863"/>
    <lineage>
        <taxon>Eukaryota</taxon>
        <taxon>Metazoa</taxon>
        <taxon>Ecdysozoa</taxon>
        <taxon>Nematoda</taxon>
        <taxon>Chromadorea</taxon>
        <taxon>Rhabditida</taxon>
        <taxon>Tylenchina</taxon>
        <taxon>Panagrolaimomorpha</taxon>
        <taxon>Strongyloidoidea</taxon>
        <taxon>Steinernematidae</taxon>
        <taxon>Steinernema</taxon>
    </lineage>
</organism>
<dbReference type="InterPro" id="IPR012466">
    <property type="entry name" value="NECAP_PHear"/>
</dbReference>
<dbReference type="Proteomes" id="UP000095287">
    <property type="component" value="Unplaced"/>
</dbReference>
<protein>
    <submittedName>
        <fullName evidence="8">DUF1681 domain-containing protein</fullName>
    </submittedName>
</protein>
<keyword evidence="3" id="KW-0254">Endocytosis</keyword>
<keyword evidence="7" id="KW-1185">Reference proteome</keyword>
<evidence type="ECO:0000313" key="7">
    <source>
        <dbReference type="Proteomes" id="UP000095287"/>
    </source>
</evidence>
<dbReference type="Pfam" id="PF07933">
    <property type="entry name" value="DUF1681"/>
    <property type="match status" value="1"/>
</dbReference>
<dbReference type="GO" id="GO:0015031">
    <property type="term" value="P:protein transport"/>
    <property type="evidence" value="ECO:0007669"/>
    <property type="project" value="UniProtKB-KW"/>
</dbReference>
<evidence type="ECO:0000256" key="5">
    <source>
        <dbReference type="SAM" id="MobiDB-lite"/>
    </source>
</evidence>
<accession>A0A1I7ZNI7</accession>
<dbReference type="PANTHER" id="PTHR12847:SF9">
    <property type="entry name" value="NECAP-LIKE PROTEIN CG9132"/>
    <property type="match status" value="1"/>
</dbReference>
<dbReference type="FunFam" id="2.30.29.30:FF:000064">
    <property type="entry name" value="Adaptin ear-binding coat-associated protein 1"/>
    <property type="match status" value="1"/>
</dbReference>
<dbReference type="AlphaFoldDB" id="A0A1I7ZNI7"/>